<dbReference type="InterPro" id="IPR017972">
    <property type="entry name" value="Cyt_P450_CS"/>
</dbReference>
<dbReference type="CDD" id="cd20625">
    <property type="entry name" value="CYP164-like"/>
    <property type="match status" value="1"/>
</dbReference>
<gene>
    <name evidence="8" type="ORF">KDL01_05270</name>
</gene>
<organism evidence="8 9">
    <name type="scientific">Actinospica durhamensis</name>
    <dbReference type="NCBI Taxonomy" id="1508375"/>
    <lineage>
        <taxon>Bacteria</taxon>
        <taxon>Bacillati</taxon>
        <taxon>Actinomycetota</taxon>
        <taxon>Actinomycetes</taxon>
        <taxon>Catenulisporales</taxon>
        <taxon>Actinospicaceae</taxon>
        <taxon>Actinospica</taxon>
    </lineage>
</organism>
<evidence type="ECO:0000313" key="8">
    <source>
        <dbReference type="EMBL" id="MBR7832658.1"/>
    </source>
</evidence>
<dbReference type="InterPro" id="IPR002397">
    <property type="entry name" value="Cyt_P450_B"/>
</dbReference>
<dbReference type="AlphaFoldDB" id="A0A941EKQ0"/>
<comment type="caution">
    <text evidence="8">The sequence shown here is derived from an EMBL/GenBank/DDBJ whole genome shotgun (WGS) entry which is preliminary data.</text>
</comment>
<name>A0A941EKQ0_9ACTN</name>
<dbReference type="PRINTS" id="PR00359">
    <property type="entry name" value="BP450"/>
</dbReference>
<dbReference type="GO" id="GO:0005506">
    <property type="term" value="F:iron ion binding"/>
    <property type="evidence" value="ECO:0007669"/>
    <property type="project" value="InterPro"/>
</dbReference>
<dbReference type="PROSITE" id="PS00086">
    <property type="entry name" value="CYTOCHROME_P450"/>
    <property type="match status" value="1"/>
</dbReference>
<dbReference type="EMBL" id="JAGSOG010000014">
    <property type="protein sequence ID" value="MBR7832658.1"/>
    <property type="molecule type" value="Genomic_DNA"/>
</dbReference>
<dbReference type="InterPro" id="IPR036396">
    <property type="entry name" value="Cyt_P450_sf"/>
</dbReference>
<evidence type="ECO:0000256" key="5">
    <source>
        <dbReference type="ARBA" id="ARBA00023004"/>
    </source>
</evidence>
<keyword evidence="3 7" id="KW-0479">Metal-binding</keyword>
<dbReference type="InterPro" id="IPR001128">
    <property type="entry name" value="Cyt_P450"/>
</dbReference>
<dbReference type="PANTHER" id="PTHR46696">
    <property type="entry name" value="P450, PUTATIVE (EUROFUNG)-RELATED"/>
    <property type="match status" value="1"/>
</dbReference>
<evidence type="ECO:0000313" key="9">
    <source>
        <dbReference type="Proteomes" id="UP000675781"/>
    </source>
</evidence>
<sequence>MEPQEILGALMRPPGRDDPYPLYAAARQLGPLFAIPEFNLHVCTGFELINGVLRSPDFGKYEFEYLPQEVIDQYVEGGSVHTISSSILDANPPDHRRVRSLISSAFTPRRIAGLAPAITRVAGELFDEFERLGAQGDPVDFMEYFAFRFPVTVICELLGIPEQDRVRFRPLAHDLTVALELIDDLTKLAPADAAAAELRAYFEKLSEQRRAQPEDDLISALVQVNDADDGRLSDGELIANLTLLLVAGFETTTNLLGNGLELALKHPHVAEGVRKGEIPVAAFVEEVLRFDSPVQLTSRTALTDGAKVGGKEVKRGEQVMLLMGAAHRDPARFTDPDTFDPLRPDNTSLSFGGGIHYCLGQGLARLEAQIAFAQLFERFPEIRLAAEPTRSDRLVLRGYETLEVVLQGAAA</sequence>
<keyword evidence="9" id="KW-1185">Reference proteome</keyword>
<evidence type="ECO:0000256" key="1">
    <source>
        <dbReference type="ARBA" id="ARBA00010617"/>
    </source>
</evidence>
<evidence type="ECO:0000256" key="3">
    <source>
        <dbReference type="ARBA" id="ARBA00022723"/>
    </source>
</evidence>
<dbReference type="SUPFAM" id="SSF48264">
    <property type="entry name" value="Cytochrome P450"/>
    <property type="match status" value="1"/>
</dbReference>
<dbReference type="GO" id="GO:0016705">
    <property type="term" value="F:oxidoreductase activity, acting on paired donors, with incorporation or reduction of molecular oxygen"/>
    <property type="evidence" value="ECO:0007669"/>
    <property type="project" value="InterPro"/>
</dbReference>
<dbReference type="PRINTS" id="PR00385">
    <property type="entry name" value="P450"/>
</dbReference>
<dbReference type="GO" id="GO:0004497">
    <property type="term" value="F:monooxygenase activity"/>
    <property type="evidence" value="ECO:0007669"/>
    <property type="project" value="UniProtKB-KW"/>
</dbReference>
<dbReference type="Gene3D" id="1.10.630.10">
    <property type="entry name" value="Cytochrome P450"/>
    <property type="match status" value="1"/>
</dbReference>
<evidence type="ECO:0000256" key="7">
    <source>
        <dbReference type="RuleBase" id="RU000461"/>
    </source>
</evidence>
<keyword evidence="2 7" id="KW-0349">Heme</keyword>
<comment type="similarity">
    <text evidence="1 7">Belongs to the cytochrome P450 family.</text>
</comment>
<protein>
    <submittedName>
        <fullName evidence="8">Cytochrome P450</fullName>
    </submittedName>
</protein>
<accession>A0A941EKQ0</accession>
<dbReference type="PANTHER" id="PTHR46696:SF1">
    <property type="entry name" value="CYTOCHROME P450 YJIB-RELATED"/>
    <property type="match status" value="1"/>
</dbReference>
<dbReference type="GO" id="GO:0020037">
    <property type="term" value="F:heme binding"/>
    <property type="evidence" value="ECO:0007669"/>
    <property type="project" value="InterPro"/>
</dbReference>
<keyword evidence="5 7" id="KW-0408">Iron</keyword>
<keyword evidence="4 7" id="KW-0560">Oxidoreductase</keyword>
<proteinExistence type="inferred from homology"/>
<keyword evidence="6 7" id="KW-0503">Monooxygenase</keyword>
<evidence type="ECO:0000256" key="6">
    <source>
        <dbReference type="ARBA" id="ARBA00023033"/>
    </source>
</evidence>
<evidence type="ECO:0000256" key="2">
    <source>
        <dbReference type="ARBA" id="ARBA00022617"/>
    </source>
</evidence>
<dbReference type="FunFam" id="1.10.630.10:FF:000018">
    <property type="entry name" value="Cytochrome P450 monooxygenase"/>
    <property type="match status" value="1"/>
</dbReference>
<evidence type="ECO:0000256" key="4">
    <source>
        <dbReference type="ARBA" id="ARBA00023002"/>
    </source>
</evidence>
<dbReference type="Pfam" id="PF00067">
    <property type="entry name" value="p450"/>
    <property type="match status" value="2"/>
</dbReference>
<dbReference type="Proteomes" id="UP000675781">
    <property type="component" value="Unassembled WGS sequence"/>
</dbReference>
<reference evidence="8" key="1">
    <citation type="submission" date="2021-04" db="EMBL/GenBank/DDBJ databases">
        <title>Genome based classification of Actinospica acidithermotolerans sp. nov., an actinobacterium isolated from an Indonesian hot spring.</title>
        <authorList>
            <person name="Kusuma A.B."/>
            <person name="Putra K.E."/>
            <person name="Nafisah S."/>
            <person name="Loh J."/>
            <person name="Nouioui I."/>
            <person name="Goodfellow M."/>
        </authorList>
    </citation>
    <scope>NUCLEOTIDE SEQUENCE</scope>
    <source>
        <strain evidence="8">CSCA 57</strain>
    </source>
</reference>